<dbReference type="Pfam" id="PF14105">
    <property type="entry name" value="DUF4278"/>
    <property type="match status" value="1"/>
</dbReference>
<reference evidence="1 2" key="1">
    <citation type="submission" date="2020-03" db="EMBL/GenBank/DDBJ databases">
        <title>The Isolation and Genome Sequence of a Novel Cyanophage S-H34 from the Huanghai Sea, China.</title>
        <authorList>
            <person name="Jiang T."/>
        </authorList>
    </citation>
    <scope>NUCLEOTIDE SEQUENCE [LARGE SCALE GENOMIC DNA]</scope>
</reference>
<keyword evidence="2" id="KW-1185">Reference proteome</keyword>
<dbReference type="RefSeq" id="YP_010670785.1">
    <property type="nucleotide sequence ID" value="NC_070965.1"/>
</dbReference>
<dbReference type="InterPro" id="IPR025458">
    <property type="entry name" value="DUF4278"/>
</dbReference>
<name>A0A6G8R6U8_9CAUD</name>
<organism evidence="1 2">
    <name type="scientific">Synechococcus phage S-H34</name>
    <dbReference type="NCBI Taxonomy" id="2718942"/>
    <lineage>
        <taxon>Viruses</taxon>
        <taxon>Duplodnaviria</taxon>
        <taxon>Heunggongvirae</taxon>
        <taxon>Uroviricota</taxon>
        <taxon>Caudoviricetes</taxon>
        <taxon>Pantevenvirales</taxon>
        <taxon>Kyanoviridae</taxon>
        <taxon>Makaravirus</taxon>
        <taxon>Makaravirus thirtyfour</taxon>
    </lineage>
</organism>
<dbReference type="Proteomes" id="UP000501900">
    <property type="component" value="Genome"/>
</dbReference>
<evidence type="ECO:0000313" key="2">
    <source>
        <dbReference type="Proteomes" id="UP000501900"/>
    </source>
</evidence>
<protein>
    <recommendedName>
        <fullName evidence="3">DUF4278 domain-containing protein</fullName>
    </recommendedName>
</protein>
<proteinExistence type="predicted"/>
<dbReference type="EMBL" id="MT162467">
    <property type="protein sequence ID" value="QIN97117.1"/>
    <property type="molecule type" value="Genomic_DNA"/>
</dbReference>
<accession>A0A6G8R6U8</accession>
<evidence type="ECO:0008006" key="3">
    <source>
        <dbReference type="Google" id="ProtNLM"/>
    </source>
</evidence>
<sequence length="43" mass="5006">MLNLYSQITAYRGVRYDVNCEKSKSPKTITVTYRGISYTKEVK</sequence>
<evidence type="ECO:0000313" key="1">
    <source>
        <dbReference type="EMBL" id="QIN97117.1"/>
    </source>
</evidence>
<dbReference type="KEGG" id="vg:77946995"/>
<dbReference type="GeneID" id="77946995"/>